<evidence type="ECO:0000313" key="4">
    <source>
        <dbReference type="Proteomes" id="UP000823775"/>
    </source>
</evidence>
<feature type="non-terminal residue" evidence="3">
    <location>
        <position position="117"/>
    </location>
</feature>
<protein>
    <recommendedName>
        <fullName evidence="2">ATPase F1/V1/A1 complex alpha/beta subunit nucleotide-binding domain-containing protein</fullName>
    </recommendedName>
</protein>
<reference evidence="3 4" key="1">
    <citation type="journal article" date="2021" name="BMC Genomics">
        <title>Datura genome reveals duplications of psychoactive alkaloid biosynthetic genes and high mutation rate following tissue culture.</title>
        <authorList>
            <person name="Rajewski A."/>
            <person name="Carter-House D."/>
            <person name="Stajich J."/>
            <person name="Litt A."/>
        </authorList>
    </citation>
    <scope>NUCLEOTIDE SEQUENCE [LARGE SCALE GENOMIC DNA]</scope>
    <source>
        <strain evidence="3">AR-01</strain>
    </source>
</reference>
<dbReference type="Gene3D" id="3.40.50.12240">
    <property type="match status" value="1"/>
</dbReference>
<name>A0ABS8WK82_DATST</name>
<sequence length="117" mass="13172">MMISPNKRKLIAKCLFYYEDRPVGVYPGDVFYLHSRLLERAAKLSSSLGEGSMTALPIARNSIGRCFLAYIPTNVISITDGQPSYPLTYSILESDSLLMWVFRFQSGVRSSNKSHET</sequence>
<feature type="domain" description="ATPase F1/V1/A1 complex alpha/beta subunit nucleotide-binding" evidence="2">
    <location>
        <begin position="26"/>
        <end position="82"/>
    </location>
</feature>
<dbReference type="EMBL" id="JACEIK010007175">
    <property type="protein sequence ID" value="MCE3049833.1"/>
    <property type="molecule type" value="Genomic_DNA"/>
</dbReference>
<dbReference type="PANTHER" id="PTHR48082:SF2">
    <property type="entry name" value="ATP SYNTHASE SUBUNIT ALPHA, MITOCHONDRIAL"/>
    <property type="match status" value="1"/>
</dbReference>
<keyword evidence="4" id="KW-1185">Reference proteome</keyword>
<evidence type="ECO:0000256" key="1">
    <source>
        <dbReference type="ARBA" id="ARBA00008936"/>
    </source>
</evidence>
<dbReference type="Proteomes" id="UP000823775">
    <property type="component" value="Unassembled WGS sequence"/>
</dbReference>
<comment type="caution">
    <text evidence="3">The sequence shown here is derived from an EMBL/GenBank/DDBJ whole genome shotgun (WGS) entry which is preliminary data.</text>
</comment>
<dbReference type="SUPFAM" id="SSF52540">
    <property type="entry name" value="P-loop containing nucleoside triphosphate hydrolases"/>
    <property type="match status" value="1"/>
</dbReference>
<comment type="similarity">
    <text evidence="1">Belongs to the ATPase alpha/beta chains family.</text>
</comment>
<evidence type="ECO:0000259" key="2">
    <source>
        <dbReference type="Pfam" id="PF00006"/>
    </source>
</evidence>
<proteinExistence type="inferred from homology"/>
<dbReference type="InterPro" id="IPR005294">
    <property type="entry name" value="ATP_synth_F1_asu"/>
</dbReference>
<dbReference type="InterPro" id="IPR027417">
    <property type="entry name" value="P-loop_NTPase"/>
</dbReference>
<accession>A0ABS8WK82</accession>
<dbReference type="InterPro" id="IPR000194">
    <property type="entry name" value="ATPase_F1/V1/A1_a/bsu_nucl-bd"/>
</dbReference>
<organism evidence="3 4">
    <name type="scientific">Datura stramonium</name>
    <name type="common">Jimsonweed</name>
    <name type="synonym">Common thornapple</name>
    <dbReference type="NCBI Taxonomy" id="4076"/>
    <lineage>
        <taxon>Eukaryota</taxon>
        <taxon>Viridiplantae</taxon>
        <taxon>Streptophyta</taxon>
        <taxon>Embryophyta</taxon>
        <taxon>Tracheophyta</taxon>
        <taxon>Spermatophyta</taxon>
        <taxon>Magnoliopsida</taxon>
        <taxon>eudicotyledons</taxon>
        <taxon>Gunneridae</taxon>
        <taxon>Pentapetalae</taxon>
        <taxon>asterids</taxon>
        <taxon>lamiids</taxon>
        <taxon>Solanales</taxon>
        <taxon>Solanaceae</taxon>
        <taxon>Solanoideae</taxon>
        <taxon>Datureae</taxon>
        <taxon>Datura</taxon>
    </lineage>
</organism>
<evidence type="ECO:0000313" key="3">
    <source>
        <dbReference type="EMBL" id="MCE3049833.1"/>
    </source>
</evidence>
<gene>
    <name evidence="3" type="ORF">HAX54_045878</name>
</gene>
<dbReference type="PANTHER" id="PTHR48082">
    <property type="entry name" value="ATP SYNTHASE SUBUNIT ALPHA, MITOCHONDRIAL"/>
    <property type="match status" value="1"/>
</dbReference>
<dbReference type="Pfam" id="PF00006">
    <property type="entry name" value="ATP-synt_ab"/>
    <property type="match status" value="1"/>
</dbReference>